<evidence type="ECO:0000256" key="1">
    <source>
        <dbReference type="SAM" id="MobiDB-lite"/>
    </source>
</evidence>
<name>A0ABP7MCH2_9BACT</name>
<evidence type="ECO:0000313" key="3">
    <source>
        <dbReference type="Proteomes" id="UP001499909"/>
    </source>
</evidence>
<dbReference type="Proteomes" id="UP001499909">
    <property type="component" value="Unassembled WGS sequence"/>
</dbReference>
<dbReference type="EMBL" id="BAABDH010000001">
    <property type="protein sequence ID" value="GAA3917151.1"/>
    <property type="molecule type" value="Genomic_DNA"/>
</dbReference>
<organism evidence="2 3">
    <name type="scientific">Hymenobacter algoricola</name>
    <dbReference type="NCBI Taxonomy" id="486267"/>
    <lineage>
        <taxon>Bacteria</taxon>
        <taxon>Pseudomonadati</taxon>
        <taxon>Bacteroidota</taxon>
        <taxon>Cytophagia</taxon>
        <taxon>Cytophagales</taxon>
        <taxon>Hymenobacteraceae</taxon>
        <taxon>Hymenobacter</taxon>
    </lineage>
</organism>
<accession>A0ABP7MCH2</accession>
<proteinExistence type="predicted"/>
<reference evidence="3" key="1">
    <citation type="journal article" date="2019" name="Int. J. Syst. Evol. Microbiol.">
        <title>The Global Catalogue of Microorganisms (GCM) 10K type strain sequencing project: providing services to taxonomists for standard genome sequencing and annotation.</title>
        <authorList>
            <consortium name="The Broad Institute Genomics Platform"/>
            <consortium name="The Broad Institute Genome Sequencing Center for Infectious Disease"/>
            <person name="Wu L."/>
            <person name="Ma J."/>
        </authorList>
    </citation>
    <scope>NUCLEOTIDE SEQUENCE [LARGE SCALE GENOMIC DNA]</scope>
    <source>
        <strain evidence="3">JCM 17214</strain>
    </source>
</reference>
<feature type="region of interest" description="Disordered" evidence="1">
    <location>
        <begin position="41"/>
        <end position="61"/>
    </location>
</feature>
<gene>
    <name evidence="2" type="ORF">GCM10022406_00010</name>
</gene>
<sequence length="61" mass="6737">MTSPTENPTPPADTTQPESLEEAVLDMLHMFDPTTALHELQVLEQDEETPPPAPEQRPAQS</sequence>
<comment type="caution">
    <text evidence="2">The sequence shown here is derived from an EMBL/GenBank/DDBJ whole genome shotgun (WGS) entry which is preliminary data.</text>
</comment>
<dbReference type="RefSeq" id="WP_345108248.1">
    <property type="nucleotide sequence ID" value="NZ_BAABDH010000001.1"/>
</dbReference>
<evidence type="ECO:0000313" key="2">
    <source>
        <dbReference type="EMBL" id="GAA3917151.1"/>
    </source>
</evidence>
<keyword evidence="3" id="KW-1185">Reference proteome</keyword>
<protein>
    <submittedName>
        <fullName evidence="2">Uncharacterized protein</fullName>
    </submittedName>
</protein>